<dbReference type="Pfam" id="PF00669">
    <property type="entry name" value="Flagellin_N"/>
    <property type="match status" value="1"/>
</dbReference>
<reference evidence="2" key="1">
    <citation type="submission" date="2013-12" db="EMBL/GenBank/DDBJ databases">
        <title>A Varibaculum cambriense genome reconstructed from a premature infant gut community with otherwise low bacterial novelty that shifts toward anaerobic metabolism during the third week of life.</title>
        <authorList>
            <person name="Brown C.T."/>
            <person name="Sharon I."/>
            <person name="Thomas B.C."/>
            <person name="Castelle C.J."/>
            <person name="Morowitz M.J."/>
            <person name="Banfield J.F."/>
        </authorList>
    </citation>
    <scope>NUCLEOTIDE SEQUENCE</scope>
</reference>
<comment type="caution">
    <text evidence="2">The sequence shown here is derived from an EMBL/GenBank/DDBJ whole genome shotgun (WGS) entry which is preliminary data.</text>
</comment>
<feature type="non-terminal residue" evidence="2">
    <location>
        <position position="1"/>
    </location>
</feature>
<gene>
    <name evidence="2" type="ORF">Q604_UNBc4C00249G0001</name>
</gene>
<dbReference type="AlphaFoldDB" id="W1WBK6"/>
<name>W1WBK6_9ZZZZ</name>
<organism evidence="2">
    <name type="scientific">human gut metagenome</name>
    <dbReference type="NCBI Taxonomy" id="408170"/>
    <lineage>
        <taxon>unclassified sequences</taxon>
        <taxon>metagenomes</taxon>
        <taxon>organismal metagenomes</taxon>
    </lineage>
</organism>
<keyword evidence="2" id="KW-0969">Cilium</keyword>
<keyword evidence="2" id="KW-0966">Cell projection</keyword>
<sequence length="56" mass="6351">YHDRDWACINRLRQLTVSAGSGALTDDDKKIIQNEIDSIKKDITDLSNNTEFNGIK</sequence>
<dbReference type="GO" id="GO:0005198">
    <property type="term" value="F:structural molecule activity"/>
    <property type="evidence" value="ECO:0007669"/>
    <property type="project" value="InterPro"/>
</dbReference>
<keyword evidence="2" id="KW-0282">Flagellum</keyword>
<protein>
    <submittedName>
        <fullName evidence="2">Flagellin protein</fullName>
    </submittedName>
</protein>
<accession>W1WBK6</accession>
<dbReference type="InterPro" id="IPR001029">
    <property type="entry name" value="Flagellin_N"/>
</dbReference>
<dbReference type="Gene3D" id="1.20.1330.10">
    <property type="entry name" value="f41 fragment of flagellin, N-terminal domain"/>
    <property type="match status" value="1"/>
</dbReference>
<evidence type="ECO:0000313" key="2">
    <source>
        <dbReference type="EMBL" id="ETJ15612.1"/>
    </source>
</evidence>
<dbReference type="SUPFAM" id="SSF64518">
    <property type="entry name" value="Phase 1 flagellin"/>
    <property type="match status" value="1"/>
</dbReference>
<evidence type="ECO:0000259" key="1">
    <source>
        <dbReference type="Pfam" id="PF00669"/>
    </source>
</evidence>
<feature type="domain" description="Flagellin N-terminal" evidence="1">
    <location>
        <begin position="9"/>
        <end position="56"/>
    </location>
</feature>
<proteinExistence type="predicted"/>
<dbReference type="EMBL" id="AZMM01019030">
    <property type="protein sequence ID" value="ETJ15612.1"/>
    <property type="molecule type" value="Genomic_DNA"/>
</dbReference>